<dbReference type="PANTHER" id="PTHR30531:SF12">
    <property type="entry name" value="FLAGELLAR BIOSYNTHETIC PROTEIN FLHB"/>
    <property type="match status" value="1"/>
</dbReference>
<feature type="transmembrane region" description="Helical" evidence="2">
    <location>
        <begin position="143"/>
        <end position="162"/>
    </location>
</feature>
<dbReference type="RefSeq" id="WP_173126225.1">
    <property type="nucleotide sequence ID" value="NZ_JABRWJ010000006.1"/>
</dbReference>
<evidence type="ECO:0000256" key="2">
    <source>
        <dbReference type="SAM" id="Phobius"/>
    </source>
</evidence>
<reference evidence="3 4" key="1">
    <citation type="submission" date="2020-05" db="EMBL/GenBank/DDBJ databases">
        <title>Aquincola sp. isolate from soil.</title>
        <authorList>
            <person name="Han J."/>
            <person name="Kim D.-U."/>
        </authorList>
    </citation>
    <scope>NUCLEOTIDE SEQUENCE [LARGE SCALE GENOMIC DNA]</scope>
    <source>
        <strain evidence="3 4">S2</strain>
    </source>
</reference>
<dbReference type="InterPro" id="IPR006135">
    <property type="entry name" value="T3SS_substrate_exporter"/>
</dbReference>
<keyword evidence="2" id="KW-1133">Transmembrane helix</keyword>
<dbReference type="Pfam" id="PF01312">
    <property type="entry name" value="Bac_export_2"/>
    <property type="match status" value="1"/>
</dbReference>
<name>A0ABX2EL89_9BURK</name>
<feature type="transmembrane region" description="Helical" evidence="2">
    <location>
        <begin position="21"/>
        <end position="49"/>
    </location>
</feature>
<evidence type="ECO:0000313" key="3">
    <source>
        <dbReference type="EMBL" id="NRF69408.1"/>
    </source>
</evidence>
<keyword evidence="2" id="KW-0472">Membrane</keyword>
<sequence length="345" mass="37571">MTEKKHAPTRRALRLARRRGEVPYSADVTSTLVFAATSGAAAALAGWWFDSLHGLWHRATGAPVLRQPLEHLVALLLDAGRVSFGGMLLICAVALVAATAGGILQVGGMMAWQRLQPDFSRLNPASGLERIVSMRNLVNLLKLLVKAALLAALMSVVVRIHLQTAAGLGQLAPAMQAAAVGQALLSTFAWAGLICAAMAGVDHWHQRFEFMKQHRMSHEDLRRDHREAEGDPLNRSRRRSAHFESVYLSLADRMRAASLVVQSRRVAIALQYVGEQDLPRVIARGEGAVADRLQQLAADAQVPVQFDPALAERLFDEAALDRPIPAGCFEAVADLLRRAGWEVTQ</sequence>
<feature type="transmembrane region" description="Helical" evidence="2">
    <location>
        <begin position="174"/>
        <end position="201"/>
    </location>
</feature>
<feature type="transmembrane region" description="Helical" evidence="2">
    <location>
        <begin position="82"/>
        <end position="104"/>
    </location>
</feature>
<protein>
    <submittedName>
        <fullName evidence="3">EscU/YscU/HrcU family type III secretion system export apparatus switch protein</fullName>
    </submittedName>
</protein>
<dbReference type="InterPro" id="IPR029025">
    <property type="entry name" value="T3SS_substrate_exporter_C"/>
</dbReference>
<dbReference type="Gene3D" id="3.40.1690.10">
    <property type="entry name" value="secretion proteins EscU"/>
    <property type="match status" value="1"/>
</dbReference>
<dbReference type="SUPFAM" id="SSF160544">
    <property type="entry name" value="EscU C-terminal domain-like"/>
    <property type="match status" value="1"/>
</dbReference>
<organism evidence="3 4">
    <name type="scientific">Pseudaquabacterium terrae</name>
    <dbReference type="NCBI Taxonomy" id="2732868"/>
    <lineage>
        <taxon>Bacteria</taxon>
        <taxon>Pseudomonadati</taxon>
        <taxon>Pseudomonadota</taxon>
        <taxon>Betaproteobacteria</taxon>
        <taxon>Burkholderiales</taxon>
        <taxon>Sphaerotilaceae</taxon>
        <taxon>Pseudaquabacterium</taxon>
    </lineage>
</organism>
<evidence type="ECO:0000256" key="1">
    <source>
        <dbReference type="ARBA" id="ARBA00010690"/>
    </source>
</evidence>
<keyword evidence="2" id="KW-0812">Transmembrane</keyword>
<dbReference type="PANTHER" id="PTHR30531">
    <property type="entry name" value="FLAGELLAR BIOSYNTHETIC PROTEIN FLHB"/>
    <property type="match status" value="1"/>
</dbReference>
<proteinExistence type="inferred from homology"/>
<dbReference type="EMBL" id="JABRWJ010000006">
    <property type="protein sequence ID" value="NRF69408.1"/>
    <property type="molecule type" value="Genomic_DNA"/>
</dbReference>
<dbReference type="PRINTS" id="PR00950">
    <property type="entry name" value="TYPE3IMSPROT"/>
</dbReference>
<dbReference type="Proteomes" id="UP000737171">
    <property type="component" value="Unassembled WGS sequence"/>
</dbReference>
<gene>
    <name evidence="3" type="ORF">HLB44_20620</name>
</gene>
<keyword evidence="4" id="KW-1185">Reference proteome</keyword>
<comment type="similarity">
    <text evidence="1">Belongs to the type III secretion exporter family.</text>
</comment>
<comment type="caution">
    <text evidence="3">The sequence shown here is derived from an EMBL/GenBank/DDBJ whole genome shotgun (WGS) entry which is preliminary data.</text>
</comment>
<accession>A0ABX2EL89</accession>
<evidence type="ECO:0000313" key="4">
    <source>
        <dbReference type="Proteomes" id="UP000737171"/>
    </source>
</evidence>